<dbReference type="InterPro" id="IPR010331">
    <property type="entry name" value="ExoD"/>
</dbReference>
<feature type="transmembrane region" description="Helical" evidence="1">
    <location>
        <begin position="131"/>
        <end position="152"/>
    </location>
</feature>
<dbReference type="EMBL" id="JBFNXX010000006">
    <property type="protein sequence ID" value="MEW9920053.1"/>
    <property type="molecule type" value="Genomic_DNA"/>
</dbReference>
<dbReference type="Proteomes" id="UP001556098">
    <property type="component" value="Unassembled WGS sequence"/>
</dbReference>
<sequence>MAPADDKTLTHLLDGVEQAARGAQVSFADILDEFGDRAITPFILIIALLLVSPLSGIPGTPTLAAILLVTLSAQALAGRQRLWLPARLLRLELRADRVRRAVDWMRRPCAWLDRHSQERLRFLTVGPMRSLALLTCLLIPLTWPLLEILPFFTSFGAGTVSLMSLGLILRDGIYVLAGFGIVGASTVGLVLALN</sequence>
<reference evidence="2 3" key="1">
    <citation type="submission" date="2024-07" db="EMBL/GenBank/DDBJ databases">
        <title>Marimonas sp.nov., isolated from tidal-flat sediment.</title>
        <authorList>
            <person name="Jayan J.N."/>
            <person name="Lee S.S."/>
        </authorList>
    </citation>
    <scope>NUCLEOTIDE SEQUENCE [LARGE SCALE GENOMIC DNA]</scope>
    <source>
        <strain evidence="2 3">MJW-29</strain>
    </source>
</reference>
<evidence type="ECO:0000256" key="1">
    <source>
        <dbReference type="SAM" id="Phobius"/>
    </source>
</evidence>
<dbReference type="RefSeq" id="WP_367877752.1">
    <property type="nucleotide sequence ID" value="NZ_JBFNXX010000006.1"/>
</dbReference>
<dbReference type="PIRSF" id="PIRSF033239">
    <property type="entry name" value="ExoD"/>
    <property type="match status" value="1"/>
</dbReference>
<comment type="caution">
    <text evidence="2">The sequence shown here is derived from an EMBL/GenBank/DDBJ whole genome shotgun (WGS) entry which is preliminary data.</text>
</comment>
<gene>
    <name evidence="2" type="ORF">AB2B41_10585</name>
</gene>
<feature type="transmembrane region" description="Helical" evidence="1">
    <location>
        <begin position="172"/>
        <end position="193"/>
    </location>
</feature>
<keyword evidence="1" id="KW-1133">Transmembrane helix</keyword>
<accession>A0ABV3RPN7</accession>
<dbReference type="PANTHER" id="PTHR41795:SF1">
    <property type="entry name" value="EXOPOLYSACCHARIDE SYNTHESIS PROTEIN"/>
    <property type="match status" value="1"/>
</dbReference>
<evidence type="ECO:0000313" key="3">
    <source>
        <dbReference type="Proteomes" id="UP001556098"/>
    </source>
</evidence>
<keyword evidence="1" id="KW-0812">Transmembrane</keyword>
<feature type="transmembrane region" description="Helical" evidence="1">
    <location>
        <begin position="38"/>
        <end position="57"/>
    </location>
</feature>
<keyword evidence="3" id="KW-1185">Reference proteome</keyword>
<protein>
    <submittedName>
        <fullName evidence="2">Exopolysaccharide biosynthesis protein</fullName>
    </submittedName>
</protein>
<dbReference type="PANTHER" id="PTHR41795">
    <property type="entry name" value="EXOPOLYSACCHARIDE SYNTHESIS PROTEIN"/>
    <property type="match status" value="1"/>
</dbReference>
<name>A0ABV3RPN7_9RHOB</name>
<evidence type="ECO:0000313" key="2">
    <source>
        <dbReference type="EMBL" id="MEW9920053.1"/>
    </source>
</evidence>
<organism evidence="2 3">
    <name type="scientific">Sulfitobacter sediminis</name>
    <dbReference type="NCBI Taxonomy" id="3234186"/>
    <lineage>
        <taxon>Bacteria</taxon>
        <taxon>Pseudomonadati</taxon>
        <taxon>Pseudomonadota</taxon>
        <taxon>Alphaproteobacteria</taxon>
        <taxon>Rhodobacterales</taxon>
        <taxon>Roseobacteraceae</taxon>
        <taxon>Sulfitobacter</taxon>
    </lineage>
</organism>
<keyword evidence="1" id="KW-0472">Membrane</keyword>
<proteinExistence type="predicted"/>
<dbReference type="Pfam" id="PF06055">
    <property type="entry name" value="ExoD"/>
    <property type="match status" value="1"/>
</dbReference>